<dbReference type="Proteomes" id="UP001305414">
    <property type="component" value="Unassembled WGS sequence"/>
</dbReference>
<evidence type="ECO:0000313" key="2">
    <source>
        <dbReference type="Proteomes" id="UP001305414"/>
    </source>
</evidence>
<comment type="caution">
    <text evidence="1">The sequence shown here is derived from an EMBL/GenBank/DDBJ whole genome shotgun (WGS) entry which is preliminary data.</text>
</comment>
<keyword evidence="2" id="KW-1185">Reference proteome</keyword>
<proteinExistence type="predicted"/>
<sequence length="383" mass="43104">MNNVAFTYQGAASADPPQSGRYCLNLERGSPRDTPFSHYPIYHPTPINYSPIIPNYTNMNENLQGNYINNNTRSIRLGRVTTSQNVPNTRSYAPFVQPTHVRQLPLYGQPGLNVAATPYAPLIRLEELNNTIPTQTPVEFAMRAQVQNLVTGVSPNYQGDPSLRANQPANIPDELNTSVWITNLPPNLDHKMLLDNVRNCGKIYAAVVNPPEQGHMTSASKLVFFDVAGAQNLLRQYHEGTFVVNGYMPRVCYNRIRTEARPPSPVSRVLHIEGPSCIVRQQYLAELFRYDSIVWQDEVVIMLSSSATTTRLEWRFGSYRCQADSARHLIERIKRTQLEGSWGHLLWQCVRVHFGVDPCAPQSGKCPLLISLRKEVAGIADNF</sequence>
<evidence type="ECO:0000313" key="1">
    <source>
        <dbReference type="EMBL" id="KAK5636184.1"/>
    </source>
</evidence>
<reference evidence="1 2" key="1">
    <citation type="submission" date="2023-10" db="EMBL/GenBank/DDBJ databases">
        <title>Draft genome sequence of Xylaria bambusicola isolate GMP-LS, the root and basal stem rot pathogen of sugarcane in Indonesia.</title>
        <authorList>
            <person name="Selvaraj P."/>
            <person name="Muralishankar V."/>
            <person name="Muruganantham S."/>
            <person name="Sp S."/>
            <person name="Haryani S."/>
            <person name="Lau K.J.X."/>
            <person name="Naqvi N.I."/>
        </authorList>
    </citation>
    <scope>NUCLEOTIDE SEQUENCE [LARGE SCALE GENOMIC DNA]</scope>
    <source>
        <strain evidence="1">GMP-LS</strain>
    </source>
</reference>
<gene>
    <name evidence="1" type="ORF">RRF57_011896</name>
</gene>
<accession>A0AAN7V526</accession>
<dbReference type="EMBL" id="JAWHQM010000063">
    <property type="protein sequence ID" value="KAK5636184.1"/>
    <property type="molecule type" value="Genomic_DNA"/>
</dbReference>
<protein>
    <submittedName>
        <fullName evidence="1">Uncharacterized protein</fullName>
    </submittedName>
</protein>
<name>A0AAN7V526_9PEZI</name>
<dbReference type="AlphaFoldDB" id="A0AAN7V526"/>
<dbReference type="SUPFAM" id="SSF54928">
    <property type="entry name" value="RNA-binding domain, RBD"/>
    <property type="match status" value="1"/>
</dbReference>
<dbReference type="GO" id="GO:0003676">
    <property type="term" value="F:nucleic acid binding"/>
    <property type="evidence" value="ECO:0007669"/>
    <property type="project" value="InterPro"/>
</dbReference>
<organism evidence="1 2">
    <name type="scientific">Xylaria bambusicola</name>
    <dbReference type="NCBI Taxonomy" id="326684"/>
    <lineage>
        <taxon>Eukaryota</taxon>
        <taxon>Fungi</taxon>
        <taxon>Dikarya</taxon>
        <taxon>Ascomycota</taxon>
        <taxon>Pezizomycotina</taxon>
        <taxon>Sordariomycetes</taxon>
        <taxon>Xylariomycetidae</taxon>
        <taxon>Xylariales</taxon>
        <taxon>Xylariaceae</taxon>
        <taxon>Xylaria</taxon>
    </lineage>
</organism>
<dbReference type="InterPro" id="IPR035979">
    <property type="entry name" value="RBD_domain_sf"/>
</dbReference>